<gene>
    <name evidence="1" type="ORF">COV53_06505</name>
</gene>
<feature type="non-terminal residue" evidence="1">
    <location>
        <position position="1"/>
    </location>
</feature>
<dbReference type="EMBL" id="PCWS01000142">
    <property type="protein sequence ID" value="PIR07786.1"/>
    <property type="molecule type" value="Genomic_DNA"/>
</dbReference>
<evidence type="ECO:0000313" key="2">
    <source>
        <dbReference type="Proteomes" id="UP000230707"/>
    </source>
</evidence>
<organism evidence="1 2">
    <name type="scientific">Candidatus Gottesmanbacteria bacterium CG11_big_fil_rev_8_21_14_0_20_37_11</name>
    <dbReference type="NCBI Taxonomy" id="1974575"/>
    <lineage>
        <taxon>Bacteria</taxon>
        <taxon>Candidatus Gottesmaniibacteriota</taxon>
    </lineage>
</organism>
<name>A0A2H0NI30_9BACT</name>
<proteinExistence type="predicted"/>
<comment type="caution">
    <text evidence="1">The sequence shown here is derived from an EMBL/GenBank/DDBJ whole genome shotgun (WGS) entry which is preliminary data.</text>
</comment>
<dbReference type="Proteomes" id="UP000230707">
    <property type="component" value="Unassembled WGS sequence"/>
</dbReference>
<reference evidence="1 2" key="1">
    <citation type="submission" date="2017-09" db="EMBL/GenBank/DDBJ databases">
        <title>Depth-based differentiation of microbial function through sediment-hosted aquifers and enrichment of novel symbionts in the deep terrestrial subsurface.</title>
        <authorList>
            <person name="Probst A.J."/>
            <person name="Ladd B."/>
            <person name="Jarett J.K."/>
            <person name="Geller-Mcgrath D.E."/>
            <person name="Sieber C.M."/>
            <person name="Emerson J.B."/>
            <person name="Anantharaman K."/>
            <person name="Thomas B.C."/>
            <person name="Malmstrom R."/>
            <person name="Stieglmeier M."/>
            <person name="Klingl A."/>
            <person name="Woyke T."/>
            <person name="Ryan C.M."/>
            <person name="Banfield J.F."/>
        </authorList>
    </citation>
    <scope>NUCLEOTIDE SEQUENCE [LARGE SCALE GENOMIC DNA]</scope>
    <source>
        <strain evidence="1">CG11_big_fil_rev_8_21_14_0_20_37_11</strain>
    </source>
</reference>
<sequence length="211" mass="24934">FCGDGTNRQICFLLRFFSGFTFYAFAFLEREAGPIEIPDITFYRRFFKNPVFEKKGSFCDILWRENKIRQFEFQDIPEDVFIRNNFSYFPANISHFQNFLYNTDAEKIVGKNGRDFRRRFNLEGKKERTKGQEKQSDAEGKPAVIFSEKETKKHVSGNDGLIRIVTCIQEKYEKGDNGDFQENFLVYFIFIRDFYSPHGFAVAQKIQQEAC</sequence>
<accession>A0A2H0NI30</accession>
<protein>
    <submittedName>
        <fullName evidence="1">Uncharacterized protein</fullName>
    </submittedName>
</protein>
<dbReference type="AlphaFoldDB" id="A0A2H0NI30"/>
<evidence type="ECO:0000313" key="1">
    <source>
        <dbReference type="EMBL" id="PIR07786.1"/>
    </source>
</evidence>